<dbReference type="EMBL" id="BAABDO010000198">
    <property type="protein sequence ID" value="GAA3508380.1"/>
    <property type="molecule type" value="Genomic_DNA"/>
</dbReference>
<gene>
    <name evidence="1" type="ORF">GCM10022416_62460</name>
</gene>
<name>A0ABP6UKJ3_9ACTN</name>
<keyword evidence="2" id="KW-1185">Reference proteome</keyword>
<protein>
    <submittedName>
        <fullName evidence="1">Uncharacterized protein</fullName>
    </submittedName>
</protein>
<proteinExistence type="predicted"/>
<sequence length="46" mass="4906">MCGGVRGPSTPVTAQALDHTRVLLRKAHFAYEEGSLSHALRTLDAA</sequence>
<evidence type="ECO:0000313" key="1">
    <source>
        <dbReference type="EMBL" id="GAA3508380.1"/>
    </source>
</evidence>
<comment type="caution">
    <text evidence="1">The sequence shown here is derived from an EMBL/GenBank/DDBJ whole genome shotgun (WGS) entry which is preliminary data.</text>
</comment>
<evidence type="ECO:0000313" key="2">
    <source>
        <dbReference type="Proteomes" id="UP001500266"/>
    </source>
</evidence>
<organism evidence="1 2">
    <name type="scientific">Actinomadura keratinilytica</name>
    <dbReference type="NCBI Taxonomy" id="547461"/>
    <lineage>
        <taxon>Bacteria</taxon>
        <taxon>Bacillati</taxon>
        <taxon>Actinomycetota</taxon>
        <taxon>Actinomycetes</taxon>
        <taxon>Streptosporangiales</taxon>
        <taxon>Thermomonosporaceae</taxon>
        <taxon>Actinomadura</taxon>
    </lineage>
</organism>
<reference evidence="2" key="1">
    <citation type="journal article" date="2019" name="Int. J. Syst. Evol. Microbiol.">
        <title>The Global Catalogue of Microorganisms (GCM) 10K type strain sequencing project: providing services to taxonomists for standard genome sequencing and annotation.</title>
        <authorList>
            <consortium name="The Broad Institute Genomics Platform"/>
            <consortium name="The Broad Institute Genome Sequencing Center for Infectious Disease"/>
            <person name="Wu L."/>
            <person name="Ma J."/>
        </authorList>
    </citation>
    <scope>NUCLEOTIDE SEQUENCE [LARGE SCALE GENOMIC DNA]</scope>
    <source>
        <strain evidence="2">JCM 17316</strain>
    </source>
</reference>
<accession>A0ABP6UKJ3</accession>
<dbReference type="Proteomes" id="UP001500266">
    <property type="component" value="Unassembled WGS sequence"/>
</dbReference>